<dbReference type="InterPro" id="IPR036390">
    <property type="entry name" value="WH_DNA-bd_sf"/>
</dbReference>
<keyword evidence="5" id="KW-0812">Transmembrane</keyword>
<keyword evidence="5" id="KW-1133">Transmembrane helix</keyword>
<dbReference type="PROSITE" id="PS50931">
    <property type="entry name" value="HTH_LYSR"/>
    <property type="match status" value="1"/>
</dbReference>
<gene>
    <name evidence="7" type="ORF">GCM10023336_32510</name>
</gene>
<dbReference type="EMBL" id="BAABKC010000045">
    <property type="protein sequence ID" value="GAA5058023.1"/>
    <property type="molecule type" value="Genomic_DNA"/>
</dbReference>
<dbReference type="InterPro" id="IPR005119">
    <property type="entry name" value="LysR_subst-bd"/>
</dbReference>
<evidence type="ECO:0000313" key="7">
    <source>
        <dbReference type="EMBL" id="GAA5058023.1"/>
    </source>
</evidence>
<reference evidence="8" key="1">
    <citation type="journal article" date="2019" name="Int. J. Syst. Evol. Microbiol.">
        <title>The Global Catalogue of Microorganisms (GCM) 10K type strain sequencing project: providing services to taxonomists for standard genome sequencing and annotation.</title>
        <authorList>
            <consortium name="The Broad Institute Genomics Platform"/>
            <consortium name="The Broad Institute Genome Sequencing Center for Infectious Disease"/>
            <person name="Wu L."/>
            <person name="Ma J."/>
        </authorList>
    </citation>
    <scope>NUCLEOTIDE SEQUENCE [LARGE SCALE GENOMIC DNA]</scope>
    <source>
        <strain evidence="8">JCM 18410</strain>
    </source>
</reference>
<dbReference type="InterPro" id="IPR000847">
    <property type="entry name" value="LysR_HTH_N"/>
</dbReference>
<keyword evidence="5" id="KW-0472">Membrane</keyword>
<proteinExistence type="inferred from homology"/>
<dbReference type="SUPFAM" id="SSF53850">
    <property type="entry name" value="Periplasmic binding protein-like II"/>
    <property type="match status" value="1"/>
</dbReference>
<accession>A0ABP9KFR7</accession>
<comment type="similarity">
    <text evidence="1">Belongs to the LysR transcriptional regulatory family.</text>
</comment>
<dbReference type="Gene3D" id="1.10.10.10">
    <property type="entry name" value="Winged helix-like DNA-binding domain superfamily/Winged helix DNA-binding domain"/>
    <property type="match status" value="1"/>
</dbReference>
<dbReference type="Pfam" id="PF03466">
    <property type="entry name" value="LysR_substrate"/>
    <property type="match status" value="1"/>
</dbReference>
<dbReference type="InterPro" id="IPR036388">
    <property type="entry name" value="WH-like_DNA-bd_sf"/>
</dbReference>
<dbReference type="CDD" id="cd08423">
    <property type="entry name" value="PBP2_LTTR_like_6"/>
    <property type="match status" value="1"/>
</dbReference>
<keyword evidence="2" id="KW-0805">Transcription regulation</keyword>
<dbReference type="Proteomes" id="UP001500124">
    <property type="component" value="Unassembled WGS sequence"/>
</dbReference>
<name>A0ABP9KFR7_9ACTN</name>
<organism evidence="7 8">
    <name type="scientific">Streptomyces similanensis</name>
    <dbReference type="NCBI Taxonomy" id="1274988"/>
    <lineage>
        <taxon>Bacteria</taxon>
        <taxon>Bacillati</taxon>
        <taxon>Actinomycetota</taxon>
        <taxon>Actinomycetes</taxon>
        <taxon>Kitasatosporales</taxon>
        <taxon>Streptomycetaceae</taxon>
        <taxon>Streptomyces</taxon>
    </lineage>
</organism>
<feature type="transmembrane region" description="Helical" evidence="5">
    <location>
        <begin position="6"/>
        <end position="27"/>
    </location>
</feature>
<evidence type="ECO:0000256" key="4">
    <source>
        <dbReference type="ARBA" id="ARBA00023163"/>
    </source>
</evidence>
<dbReference type="PANTHER" id="PTHR30346:SF29">
    <property type="entry name" value="LYSR SUBSTRATE-BINDING"/>
    <property type="match status" value="1"/>
</dbReference>
<keyword evidence="4" id="KW-0804">Transcription</keyword>
<protein>
    <submittedName>
        <fullName evidence="7">LysR family transcriptional regulator</fullName>
    </submittedName>
</protein>
<comment type="caution">
    <text evidence="7">The sequence shown here is derived from an EMBL/GenBank/DDBJ whole genome shotgun (WGS) entry which is preliminary data.</text>
</comment>
<evidence type="ECO:0000256" key="2">
    <source>
        <dbReference type="ARBA" id="ARBA00023015"/>
    </source>
</evidence>
<evidence type="ECO:0000256" key="3">
    <source>
        <dbReference type="ARBA" id="ARBA00023125"/>
    </source>
</evidence>
<dbReference type="Pfam" id="PF00126">
    <property type="entry name" value="HTH_1"/>
    <property type="match status" value="1"/>
</dbReference>
<evidence type="ECO:0000256" key="1">
    <source>
        <dbReference type="ARBA" id="ARBA00009437"/>
    </source>
</evidence>
<evidence type="ECO:0000259" key="6">
    <source>
        <dbReference type="PROSITE" id="PS50931"/>
    </source>
</evidence>
<sequence>MGSGFPVVVCSVVVSAVGSGFFMALTLGRDQGCDQRMSSMAGMSSTHGGARDGLPEVSTVWVRVFLEVARHGSFTVAGRHLGWTQSAVSRQVSALESALGGGPLFDRLPRGVRLTEAGRTFVGYAEAVAESLHEAVRELAALREAAGGQVRFGAFSTADAALVPCALAAFRARHPGVRISREEGLTPRLLERLAAGHLDLAVVSTTQGAPMEAYTLHHLLDEPLYVAVPAGHPLAGADGPVRLARFADAEWISGSARPEGTLLDAALRQGFRPRVGHVVAEWTAKQGYVAAGLGVALVPALAVASVRPDVTLLPLDTADVPCRAVYAASVRGRSLSPAVGAFLGVLREAAVSVAGGASRSR</sequence>
<dbReference type="SUPFAM" id="SSF46785">
    <property type="entry name" value="Winged helix' DNA-binding domain"/>
    <property type="match status" value="1"/>
</dbReference>
<evidence type="ECO:0000256" key="5">
    <source>
        <dbReference type="SAM" id="Phobius"/>
    </source>
</evidence>
<dbReference type="Gene3D" id="3.40.190.10">
    <property type="entry name" value="Periplasmic binding protein-like II"/>
    <property type="match status" value="2"/>
</dbReference>
<feature type="domain" description="HTH lysR-type" evidence="6">
    <location>
        <begin position="63"/>
        <end position="115"/>
    </location>
</feature>
<keyword evidence="8" id="KW-1185">Reference proteome</keyword>
<keyword evidence="3" id="KW-0238">DNA-binding</keyword>
<evidence type="ECO:0000313" key="8">
    <source>
        <dbReference type="Proteomes" id="UP001500124"/>
    </source>
</evidence>
<dbReference type="PANTHER" id="PTHR30346">
    <property type="entry name" value="TRANSCRIPTIONAL DUAL REGULATOR HCAR-RELATED"/>
    <property type="match status" value="1"/>
</dbReference>